<dbReference type="EMBL" id="CP002644">
    <property type="protein sequence ID" value="AER19329.1"/>
    <property type="molecule type" value="Genomic_DNA"/>
</dbReference>
<dbReference type="InterPro" id="IPR041420">
    <property type="entry name" value="PBECR4"/>
</dbReference>
<dbReference type="RefSeq" id="WP_014638005.1">
    <property type="nucleotide sequence ID" value="NC_017621.1"/>
</dbReference>
<feature type="compositionally biased region" description="Basic and acidic residues" evidence="1">
    <location>
        <begin position="350"/>
        <end position="366"/>
    </location>
</feature>
<evidence type="ECO:0000259" key="3">
    <source>
        <dbReference type="Pfam" id="PF18813"/>
    </source>
</evidence>
<dbReference type="Proteomes" id="UP000008845">
    <property type="component" value="Chromosome"/>
</dbReference>
<feature type="compositionally biased region" description="Basic and acidic residues" evidence="1">
    <location>
        <begin position="1111"/>
        <end position="1122"/>
    </location>
</feature>
<protein>
    <submittedName>
        <fullName evidence="4">Uncharacterized protein</fullName>
    </submittedName>
</protein>
<dbReference type="SUPFAM" id="SSF57783">
    <property type="entry name" value="Zinc beta-ribbon"/>
    <property type="match status" value="1"/>
</dbReference>
<dbReference type="KEGG" id="ssk:SSUD12_1025"/>
<feature type="region of interest" description="Disordered" evidence="1">
    <location>
        <begin position="350"/>
        <end position="374"/>
    </location>
</feature>
<feature type="domain" description="N-terminal" evidence="2">
    <location>
        <begin position="1501"/>
        <end position="1568"/>
    </location>
</feature>
<proteinExistence type="predicted"/>
<dbReference type="HOGENOM" id="CLU_001263_1_0_9"/>
<gene>
    <name evidence="4" type="ORF">SSUD12_1025</name>
</gene>
<dbReference type="GO" id="GO:0003697">
    <property type="term" value="F:single-stranded DNA binding"/>
    <property type="evidence" value="ECO:0007669"/>
    <property type="project" value="InterPro"/>
</dbReference>
<evidence type="ECO:0000256" key="1">
    <source>
        <dbReference type="SAM" id="MobiDB-lite"/>
    </source>
</evidence>
<organism evidence="4 5">
    <name type="scientific">Streptococcus suis D12</name>
    <dbReference type="NCBI Taxonomy" id="1004952"/>
    <lineage>
        <taxon>Bacteria</taxon>
        <taxon>Bacillati</taxon>
        <taxon>Bacillota</taxon>
        <taxon>Bacilli</taxon>
        <taxon>Lactobacillales</taxon>
        <taxon>Streptococcaceae</taxon>
        <taxon>Streptococcus</taxon>
    </lineage>
</organism>
<feature type="region of interest" description="Disordered" evidence="1">
    <location>
        <begin position="1404"/>
        <end position="1458"/>
    </location>
</feature>
<evidence type="ECO:0000313" key="4">
    <source>
        <dbReference type="EMBL" id="AER19329.1"/>
    </source>
</evidence>
<evidence type="ECO:0000259" key="2">
    <source>
        <dbReference type="Pfam" id="PF08401"/>
    </source>
</evidence>
<dbReference type="InterPro" id="IPR036977">
    <property type="entry name" value="DNA_primase_Znf_CHC2"/>
</dbReference>
<reference evidence="4 5" key="1">
    <citation type="journal article" date="2011" name="BMC Genomics">
        <title>Comparative Genomic Analysis of Streptococcus suis reveals significant genomic diversity among different serotypes.</title>
        <authorList>
            <person name="Zhang A."/>
            <person name="Yang M."/>
            <person name="Hu P."/>
            <person name="Wu J."/>
            <person name="Chen B."/>
            <person name="Hua Y."/>
            <person name="Yu J."/>
            <person name="Chen H."/>
            <person name="Xiao J."/>
            <person name="Jin M."/>
        </authorList>
    </citation>
    <scope>NUCLEOTIDE SEQUENCE [LARGE SCALE GENOMIC DNA]</scope>
    <source>
        <strain evidence="4">D12</strain>
    </source>
</reference>
<sequence length="1806" mass="207033">MVFTKAQAKGLSILEVAKRLGMEMERISHKEYYWKEHDSFKINTVKNTWTWYSRTGKFGDTINLVQEIKGVSYKEAMTFLETGNFPEATIVEEERKHFRYTLAPYEQPFRKARSYLKETRGLSDETIDFFLEKGVLAEASYRDRDGYVEDVLVFKFLDRNHHIVGASLQGLSPFPDRHDGKGYLKKIMYQSEGIAGLNVAIGSPKRLIVAEAPIDLMSYYELHKDELEDVCLVAMDGLKEGTLSRYAMEVLQERGAAKEVVLDYTQSKDLMRASDFLSETARLTNLFHDNNHQDFLTLAVDNDKAGQDFIDQLQEKKIPVVDGRPPKATNEKKMDWNAYLQLKKKGQLMEHQSKRLTQNKEVEPHRKETKSKKTKTAEEHYFDWIERMAATVQEQLQLPSPPTLASELEAVVEPFLTTDLDQLFAKRLSLVLDTQRVEQSEILSVYQKIEQLDKQISERMRETELRESEIEVIFYSSDEPLLSRYSSGEIIPYTEFVSILYPKNAKLFNENPRTGPTVSLSNDGGTWFGLRTADGQMLVERFRYDVGLEGESISERLNRILSPAHLEQIRQIDTNFDIPSYVEDKNKELGIEVKLYRDKEHIDTLDFNDLINHPNIEEMANELGHTSLSSYPEEFTIEILDKRLNQSQLTALLDQIIELGKEKDELKQFLTEQLTSLSHSTRPDTFRILTENERTHISEFFKTLIPNVTTSYEFTEEGVEYLSYRIRNMEFASSHPELRELSPEEQYQSLLKFFDKHYGKPFPLPSDQTVMGIELLQEKFGYNPKLPLAVYRDSAQNMDRIAEKEEEAFRSTFDKTMFAKSLELVQKYSLQEVMEGIDIWSGGDEARLEALNSDLRDISLQPLKDFVERYIDPSLYLSHGFEDSPLASLSFQDLADLSHEKGLLDVNEISAVEPWKPSTVTQVVDYLSTVERKDLPTNIQSSERIQELLGQIEELGQNAYFWVSEEELDQSREIVEQLDNWFSSGQADSTYKSDLFELSVGDYTYMIEFKDGATSLQNMKAYAQTISERIEEVGVDTVVSELESTIADFNQVKQSLTEGMDKQLQAIHQALFRQPNPVIPVQVEPRQTGIGRFFERMQKQARAIFGSETSSDQKEKAPDRSQEPISNAGDLHRNPDSLGDISPRTASKPVVNESQPDFPVIAPLKFTTKGEWMSTLKPGYHVITDGELRRLNKFAPGLQATAQWYLNELAGSTITYLYQDRDGIGRLDVQFSDENFAHLTGISPKGTEMKQVVYDFANGQGDYGNIQVSHSIKDKSMVLPLLPDILSSQAFVFNDLSTVEKFHKIDLEQAIKTDDEDLLLAIRDVDGIGVPASIMRIKEKLSVELEGKEQVVLGVYRERDGIIEQLSIHPDYVKDGGQSMMTVLQNKQYETLSTLQTMQEETNITSLSSDRLQDEPALPVSMMDSDADGISDEEEKKQGSDPYDFRSQPATKHQEEREEQVVEDSSLVVANLIQNQDIAGLNRHLKEGIKEYLDSDKYKDYLTKMSQLNNYSSRNLRLILAQQPTASQVASFKQWKETFGRHVKKGEKALRIFVPITYIKKDENNQPILDKDGKPEIGTTFRLKAAVFDVSQTDGKEMPKAVSDVKDQLTDQDYGNLYRTLMTIAKNNHVSVRFEELEESRKGYYDTVNHQIVLNKVGMNKSQLIKTFLHETAHSELHHKDHPQKDQLTRSTAELQAESVAYVVASYYGLDTSNYSFGYLASWSQDKDTLRDLEAQLDIVQQEAKSLIERMDKEMEVLRLSQVKQTQHQFENKLNHFKEQSDKQLKELQEKRQAEATSKKEKGISK</sequence>
<dbReference type="Pfam" id="PF08401">
    <property type="entry name" value="ArdcN"/>
    <property type="match status" value="1"/>
</dbReference>
<accession>G7SFU8</accession>
<feature type="domain" description="Phage-Barnase-EndoU-ColicinE5/D-RelE like nuclease 4" evidence="3">
    <location>
        <begin position="1198"/>
        <end position="1368"/>
    </location>
</feature>
<dbReference type="Pfam" id="PF18813">
    <property type="entry name" value="PBECR4"/>
    <property type="match status" value="1"/>
</dbReference>
<evidence type="ECO:0000313" key="5">
    <source>
        <dbReference type="Proteomes" id="UP000008845"/>
    </source>
</evidence>
<dbReference type="PATRIC" id="fig|1004952.3.peg.1004"/>
<feature type="region of interest" description="Disordered" evidence="1">
    <location>
        <begin position="1771"/>
        <end position="1806"/>
    </location>
</feature>
<dbReference type="Gene3D" id="3.90.580.10">
    <property type="entry name" value="Zinc finger, CHC2-type domain"/>
    <property type="match status" value="1"/>
</dbReference>
<name>G7SFU8_STRSU</name>
<feature type="region of interest" description="Disordered" evidence="1">
    <location>
        <begin position="1105"/>
        <end position="1154"/>
    </location>
</feature>
<dbReference type="Gene3D" id="3.40.1360.10">
    <property type="match status" value="1"/>
</dbReference>
<dbReference type="GO" id="GO:0008270">
    <property type="term" value="F:zinc ion binding"/>
    <property type="evidence" value="ECO:0007669"/>
    <property type="project" value="InterPro"/>
</dbReference>
<dbReference type="InterPro" id="IPR013610">
    <property type="entry name" value="ArdC_N"/>
</dbReference>
<dbReference type="GO" id="GO:0006260">
    <property type="term" value="P:DNA replication"/>
    <property type="evidence" value="ECO:0007669"/>
    <property type="project" value="InterPro"/>
</dbReference>